<keyword evidence="3" id="KW-1185">Reference proteome</keyword>
<sequence length="968" mass="106088">MKRYLLLIFWALLNLAAVSDALATHVRAGEITTRRVSSTSLTYEITLTVYYDVTRGPGGGFDAALAQRDVNFCFGVGQQMRRVPRVDAETRNINANTTINIYRTTYTYSGPGVYDISCTIVNRNEGTRNIPVSINTSFKLRTTIVVNANLGLNSTPVLLNPPLDSARVGQKWCHNPAAFDADGDSLAYRLYTPSGKINETDDASCDLGFVAGYSDPTTIGLNRVNEANTGPATLTVNALTGDVCWDAPAEVGQYNIAFIVEEWRDGVKIGEIVRDIQIIVTPSINKRPELRVPEDLCVEAGTLINQTITATDPDGNRLELTGYGGPFNRGPNNATVQLVAPPTATLTPAGVQNSPATSTFRWQTNCAHVRAEPYDVIFRVVDFPQRAGQTQLATLESFRIRIYAPKPQNLTARPTTDPAGRAIILNWAAYACGVSSLPSDTQMAIYRKEGCENLILDPCTEAGLLASTGYVKIGEVPIDQTTFTDNNSSQGLSRGVQYSYRIVVILPRPNNGQSAVSEQVCVTLPQQVPLITHVTVDSTYDTRGVVTVRWTRPPGVDPNDGTGPFQYRLFRATGLTGTNFTQIAAISTTLQPGVADTVYTDRGLNTVANAYRYRIEFYFTDPASGQLQRLDATENASSVRLTATPGTRRVQLAWEANVPWSNDNQQHRVYRSKTGPNGPFNLVAVVPVTTANSYTYTDQGADTYAADGVQPVTMSVDSNYCYRVETVGRYSAPLTTMLLNNFSQGVCAMPIDTTRPCPPQLAIDTLNCASLTPEAFCNQTTFANTLTWQRPTTGECDQNVVKYNIYYAPCEGQELVLLASVNAPTMTYRHENLTSFAGCYEVRAVSRSGQESVASNRVCKDNCPYLMMPNVFTPNGDGKNDEFQPMQCPRFVESAELIIVNRWGGQVYQNNSVDGALTWNGTNSRGQELPGGLYYYQIRVKFTRLNCAAPEEIYKGWVEILRESGGTN</sequence>
<evidence type="ECO:0000313" key="3">
    <source>
        <dbReference type="Proteomes" id="UP000253383"/>
    </source>
</evidence>
<dbReference type="SUPFAM" id="SSF49265">
    <property type="entry name" value="Fibronectin type III"/>
    <property type="match status" value="1"/>
</dbReference>
<accession>A0A368JPL3</accession>
<dbReference type="Gene3D" id="2.60.40.10">
    <property type="entry name" value="Immunoglobulins"/>
    <property type="match status" value="4"/>
</dbReference>
<organism evidence="2 3">
    <name type="scientific">Larkinella punicea</name>
    <dbReference type="NCBI Taxonomy" id="2315727"/>
    <lineage>
        <taxon>Bacteria</taxon>
        <taxon>Pseudomonadati</taxon>
        <taxon>Bacteroidota</taxon>
        <taxon>Cytophagia</taxon>
        <taxon>Cytophagales</taxon>
        <taxon>Spirosomataceae</taxon>
        <taxon>Larkinella</taxon>
    </lineage>
</organism>
<dbReference type="InterPro" id="IPR013783">
    <property type="entry name" value="Ig-like_fold"/>
</dbReference>
<dbReference type="NCBIfam" id="TIGR04131">
    <property type="entry name" value="Bac_Flav_CTERM"/>
    <property type="match status" value="1"/>
</dbReference>
<feature type="chain" id="PRO_5016770431" evidence="1">
    <location>
        <begin position="24"/>
        <end position="968"/>
    </location>
</feature>
<dbReference type="OrthoDB" id="1123245at2"/>
<evidence type="ECO:0000313" key="2">
    <source>
        <dbReference type="EMBL" id="RCR68121.1"/>
    </source>
</evidence>
<dbReference type="AlphaFoldDB" id="A0A368JPL3"/>
<feature type="signal peptide" evidence="1">
    <location>
        <begin position="1"/>
        <end position="23"/>
    </location>
</feature>
<dbReference type="InterPro" id="IPR026341">
    <property type="entry name" value="T9SS_type_B"/>
</dbReference>
<name>A0A368JPL3_9BACT</name>
<gene>
    <name evidence="2" type="ORF">DUE52_18850</name>
</gene>
<dbReference type="EMBL" id="QOWE01000015">
    <property type="protein sequence ID" value="RCR68121.1"/>
    <property type="molecule type" value="Genomic_DNA"/>
</dbReference>
<dbReference type="RefSeq" id="WP_114407585.1">
    <property type="nucleotide sequence ID" value="NZ_QOWE01000015.1"/>
</dbReference>
<proteinExistence type="predicted"/>
<dbReference type="Proteomes" id="UP000253383">
    <property type="component" value="Unassembled WGS sequence"/>
</dbReference>
<dbReference type="Pfam" id="PF13585">
    <property type="entry name" value="CHU_C"/>
    <property type="match status" value="1"/>
</dbReference>
<protein>
    <submittedName>
        <fullName evidence="2">Gliding motility-associated C-terminal domain-containing protein</fullName>
    </submittedName>
</protein>
<comment type="caution">
    <text evidence="2">The sequence shown here is derived from an EMBL/GenBank/DDBJ whole genome shotgun (WGS) entry which is preliminary data.</text>
</comment>
<evidence type="ECO:0000256" key="1">
    <source>
        <dbReference type="SAM" id="SignalP"/>
    </source>
</evidence>
<keyword evidence="1" id="KW-0732">Signal</keyword>
<dbReference type="InterPro" id="IPR036116">
    <property type="entry name" value="FN3_sf"/>
</dbReference>
<reference evidence="2 3" key="1">
    <citation type="submission" date="2018-07" db="EMBL/GenBank/DDBJ databases">
        <title>Genome analysis of Larkinella rosea.</title>
        <authorList>
            <person name="Zhou Z."/>
            <person name="Wang G."/>
        </authorList>
    </citation>
    <scope>NUCLEOTIDE SEQUENCE [LARGE SCALE GENOMIC DNA]</scope>
    <source>
        <strain evidence="3">zzj9</strain>
    </source>
</reference>